<feature type="non-terminal residue" evidence="1">
    <location>
        <position position="74"/>
    </location>
</feature>
<protein>
    <submittedName>
        <fullName evidence="1">Uncharacterized protein</fullName>
    </submittedName>
</protein>
<accession>A0MDT4</accession>
<organism evidence="1">
    <name type="scientific">Arabidopsis thaliana</name>
    <name type="common">Mouse-ear cress</name>
    <dbReference type="NCBI Taxonomy" id="3702"/>
    <lineage>
        <taxon>Eukaryota</taxon>
        <taxon>Viridiplantae</taxon>
        <taxon>Streptophyta</taxon>
        <taxon>Embryophyta</taxon>
        <taxon>Tracheophyta</taxon>
        <taxon>Spermatophyta</taxon>
        <taxon>Magnoliopsida</taxon>
        <taxon>eudicotyledons</taxon>
        <taxon>Gunneridae</taxon>
        <taxon>Pentapetalae</taxon>
        <taxon>rosids</taxon>
        <taxon>malvids</taxon>
        <taxon>Brassicales</taxon>
        <taxon>Brassicaceae</taxon>
        <taxon>Camelineae</taxon>
        <taxon>Arabidopsis</taxon>
    </lineage>
</organism>
<sequence length="74" mass="7618">MTPLSSSSSFPISISMSYSSSSPYLFIAPNAPFAWINGTSNMSPFTSSSSSPCSPMVPIFGTLKLPSSSVDGTG</sequence>
<dbReference type="AlphaFoldDB" id="A0MDT4"/>
<reference evidence="1" key="1">
    <citation type="submission" date="2006-05" db="EMBL/GenBank/DDBJ databases">
        <title>Simultaneous high-throughput recombinational cloning of open reading frames in closed and open configurations.</title>
        <authorList>
            <person name="Underwood B.A."/>
            <person name="Vanderhaeghen R."/>
            <person name="Whitford R."/>
            <person name="Town C.D."/>
            <person name="Hilson P."/>
        </authorList>
    </citation>
    <scope>NUCLEOTIDE SEQUENCE</scope>
</reference>
<dbReference type="EMBL" id="DQ652700">
    <property type="protein sequence ID" value="ABK28050.1"/>
    <property type="molecule type" value="Genomic_DNA"/>
</dbReference>
<proteinExistence type="predicted"/>
<evidence type="ECO:0000313" key="1">
    <source>
        <dbReference type="EMBL" id="ABK28050.1"/>
    </source>
</evidence>
<name>A0MDT4_ARATH</name>